<dbReference type="RefSeq" id="WP_179620088.1">
    <property type="nucleotide sequence ID" value="NZ_JACCBW010000002.1"/>
</dbReference>
<evidence type="ECO:0000313" key="4">
    <source>
        <dbReference type="Proteomes" id="UP000549911"/>
    </source>
</evidence>
<accession>A0A7Y9H3Z8</accession>
<sequence>MGEKQEREAFDRRHAAEVVEITVLTGTTVGGAGKAGGDLLWTPSADVIAHVDERGELQVAQGRLSWLATDDQRVGWIHDLRAHTQYVVRVRRAAPDPTEYVRYGQPVPDLTGHFALDEVVARDVHVPELDERLARWLTPVVVRTDLGELGLERAYGHYSGEVDWAGTPVQVLLDVDESVSEGEETCAAALARLTSYAVDAAGTDARWRAYAASTLVDLANDWQRDGDDAPDGPVTPESFVRRIELRELSIASDGSATAYYADGDLFWGHVILVEVETDGSTTDAYIAG</sequence>
<reference evidence="3 4" key="2">
    <citation type="submission" date="2020-08" db="EMBL/GenBank/DDBJ databases">
        <title>The Agave Microbiome: Exploring the role of microbial communities in plant adaptations to desert environments.</title>
        <authorList>
            <person name="Partida-Martinez L.P."/>
        </authorList>
    </citation>
    <scope>NUCLEOTIDE SEQUENCE [LARGE SCALE GENOMIC DNA]</scope>
    <source>
        <strain evidence="3 4">AT2.17</strain>
    </source>
</reference>
<evidence type="ECO:0000259" key="2">
    <source>
        <dbReference type="Pfam" id="PF22886"/>
    </source>
</evidence>
<reference evidence="3 4" key="1">
    <citation type="submission" date="2020-07" db="EMBL/GenBank/DDBJ databases">
        <authorList>
            <person name="Partida-Martinez L."/>
            <person name="Huntemann M."/>
            <person name="Clum A."/>
            <person name="Wang J."/>
            <person name="Palaniappan K."/>
            <person name="Ritter S."/>
            <person name="Chen I.-M."/>
            <person name="Stamatis D."/>
            <person name="Reddy T."/>
            <person name="O'Malley R."/>
            <person name="Daum C."/>
            <person name="Shapiro N."/>
            <person name="Ivanova N."/>
            <person name="Kyrpides N."/>
            <person name="Woyke T."/>
        </authorList>
    </citation>
    <scope>NUCLEOTIDE SEQUENCE [LARGE SCALE GENOMIC DNA]</scope>
    <source>
        <strain evidence="3 4">AT2.17</strain>
    </source>
</reference>
<dbReference type="Proteomes" id="UP000549911">
    <property type="component" value="Unassembled WGS sequence"/>
</dbReference>
<protein>
    <recommendedName>
        <fullName evidence="5">DUF2262 domain-containing protein</fullName>
    </recommendedName>
</protein>
<evidence type="ECO:0000259" key="1">
    <source>
        <dbReference type="Pfam" id="PF10020"/>
    </source>
</evidence>
<dbReference type="InterPro" id="IPR054286">
    <property type="entry name" value="DUF7021"/>
</dbReference>
<dbReference type="EMBL" id="JACCBW010000002">
    <property type="protein sequence ID" value="NYE37547.1"/>
    <property type="molecule type" value="Genomic_DNA"/>
</dbReference>
<dbReference type="AlphaFoldDB" id="A0A7Y9H3Z8"/>
<feature type="domain" description="DUF7021" evidence="2">
    <location>
        <begin position="6"/>
        <end position="136"/>
    </location>
</feature>
<dbReference type="Pfam" id="PF22886">
    <property type="entry name" value="DUF7021"/>
    <property type="match status" value="1"/>
</dbReference>
<evidence type="ECO:0008006" key="5">
    <source>
        <dbReference type="Google" id="ProtNLM"/>
    </source>
</evidence>
<comment type="caution">
    <text evidence="3">The sequence shown here is derived from an EMBL/GenBank/DDBJ whole genome shotgun (WGS) entry which is preliminary data.</text>
</comment>
<organism evidence="3 4">
    <name type="scientific">Nocardioides cavernae</name>
    <dbReference type="NCBI Taxonomy" id="1921566"/>
    <lineage>
        <taxon>Bacteria</taxon>
        <taxon>Bacillati</taxon>
        <taxon>Actinomycetota</taxon>
        <taxon>Actinomycetes</taxon>
        <taxon>Propionibacteriales</taxon>
        <taxon>Nocardioidaceae</taxon>
        <taxon>Nocardioides</taxon>
    </lineage>
</organism>
<name>A0A7Y9H3Z8_9ACTN</name>
<proteinExistence type="predicted"/>
<dbReference type="InterPro" id="IPR019260">
    <property type="entry name" value="DUF2262"/>
</dbReference>
<gene>
    <name evidence="3" type="ORF">F4692_002680</name>
</gene>
<keyword evidence="4" id="KW-1185">Reference proteome</keyword>
<dbReference type="Pfam" id="PF10020">
    <property type="entry name" value="DUF2262"/>
    <property type="match status" value="1"/>
</dbReference>
<feature type="domain" description="DUF2262" evidence="1">
    <location>
        <begin position="145"/>
        <end position="285"/>
    </location>
</feature>
<evidence type="ECO:0000313" key="3">
    <source>
        <dbReference type="EMBL" id="NYE37547.1"/>
    </source>
</evidence>